<comment type="function">
    <text evidence="1">Acts as a chaperone.</text>
</comment>
<proteinExistence type="inferred from homology"/>
<dbReference type="InterPro" id="IPR013126">
    <property type="entry name" value="Hsp_70_fam"/>
</dbReference>
<dbReference type="FunFam" id="3.90.640.10:FF:000003">
    <property type="entry name" value="Molecular chaperone DnaK"/>
    <property type="match status" value="1"/>
</dbReference>
<dbReference type="SUPFAM" id="SSF53067">
    <property type="entry name" value="Actin-like ATPase domain"/>
    <property type="match status" value="2"/>
</dbReference>
<evidence type="ECO:0000256" key="10">
    <source>
        <dbReference type="ARBA" id="ARBA00030019"/>
    </source>
</evidence>
<dbReference type="Pfam" id="PF00012">
    <property type="entry name" value="HSP70"/>
    <property type="match status" value="2"/>
</dbReference>
<dbReference type="EMBL" id="FOYM01000004">
    <property type="protein sequence ID" value="SFQ99056.1"/>
    <property type="molecule type" value="Genomic_DNA"/>
</dbReference>
<comment type="similarity">
    <text evidence="2 13">Belongs to the heat shock protein 70 family.</text>
</comment>
<dbReference type="Gene3D" id="2.60.34.10">
    <property type="entry name" value="Substrate Binding Domain Of DNAk, Chain A, domain 1"/>
    <property type="match status" value="1"/>
</dbReference>
<dbReference type="GO" id="GO:0005524">
    <property type="term" value="F:ATP binding"/>
    <property type="evidence" value="ECO:0007669"/>
    <property type="project" value="UniProtKB-KW"/>
</dbReference>
<dbReference type="GO" id="GO:0140662">
    <property type="term" value="F:ATP-dependent protein folding chaperone"/>
    <property type="evidence" value="ECO:0007669"/>
    <property type="project" value="InterPro"/>
</dbReference>
<keyword evidence="7 13" id="KW-0067">ATP-binding</keyword>
<evidence type="ECO:0000313" key="14">
    <source>
        <dbReference type="EMBL" id="SFQ99056.1"/>
    </source>
</evidence>
<dbReference type="Gene3D" id="3.90.640.10">
    <property type="entry name" value="Actin, Chain A, domain 4"/>
    <property type="match status" value="1"/>
</dbReference>
<keyword evidence="6 13" id="KW-0547">Nucleotide-binding</keyword>
<protein>
    <recommendedName>
        <fullName evidence="3">Chaperone protein DnaK</fullName>
    </recommendedName>
    <alternativeName>
        <fullName evidence="4">Chaperone protein dnaK</fullName>
    </alternativeName>
    <alternativeName>
        <fullName evidence="12">HSP70</fullName>
    </alternativeName>
    <alternativeName>
        <fullName evidence="11">Heat shock 70 kDa protein</fullName>
    </alternativeName>
    <alternativeName>
        <fullName evidence="10">Heat shock protein 70</fullName>
    </alternativeName>
</protein>
<keyword evidence="8" id="KW-0346">Stress response</keyword>
<dbReference type="AlphaFoldDB" id="A0A1I6D0M9"/>
<evidence type="ECO:0000256" key="8">
    <source>
        <dbReference type="ARBA" id="ARBA00023016"/>
    </source>
</evidence>
<dbReference type="STRING" id="39060.SAMN05660706_10417"/>
<evidence type="ECO:0000256" key="4">
    <source>
        <dbReference type="ARBA" id="ARBA00017249"/>
    </source>
</evidence>
<evidence type="ECO:0000256" key="12">
    <source>
        <dbReference type="ARBA" id="ARBA00033103"/>
    </source>
</evidence>
<keyword evidence="15" id="KW-1185">Reference proteome</keyword>
<name>A0A1I6D0M9_9FIRM</name>
<dbReference type="PRINTS" id="PR00301">
    <property type="entry name" value="HEATSHOCK70"/>
</dbReference>
<keyword evidence="9" id="KW-0143">Chaperone</keyword>
<evidence type="ECO:0000256" key="13">
    <source>
        <dbReference type="RuleBase" id="RU003322"/>
    </source>
</evidence>
<dbReference type="PROSITE" id="PS00329">
    <property type="entry name" value="HSP70_2"/>
    <property type="match status" value="1"/>
</dbReference>
<sequence>MSKTNNHDARPVVGIDLGTTNSAVAYINRGKPEIIPSPGGDRIIPSVVLIDLTNNIIVGEDARSALIAMPDRTVAAVKRKMGSPDPIPIAGQQLLPQEISALILKELKTYVDAKFGEGEKEAVITVPAYFTDEQRRATKQAGELAGFVVERIINEPTAAAMAFGLNHLKEDQHVLVYDLGGGTFDVSVVEMMSGIMEVKATSGNNNLGGEDFDWRIVDWLADKIKLEQQIDPRLDIRARALLKEEAEKIKIKLSTTDRVNISLPLVTVKDGKPVGIFTEFTREQFIALIDHYLMETMDCVRRVMADAGLKPEDIHQILLVGGSTRIPRVRELIRDYFNKEPRSDVHPDEAVALGAAVQAGIKSGTLAKKGLILTDVAPFSMGIAVLKEWKYSTMRPGGYHVIIPRNTTIPVSRTENFYTATDGQTAAAIEIYQGENQWVKQNHRLGEFLLDGIPPNRAGAETIEVTYKYDINGILEVTARCVSNGKEMSVSVHDNLNRNSREAFNESVARLEELYTKAGAEGADMDENEDWDEAFDLNIEDDDMADWMDEDGLGDEPEEELSTWEELLAEGQNLLNKARQLQDKGTVKGRKKLQKVIHNLQKAITAGDENNLRSAIDEALDLFIDFEWS</sequence>
<dbReference type="PROSITE" id="PS00297">
    <property type="entry name" value="HSP70_1"/>
    <property type="match status" value="1"/>
</dbReference>
<accession>A0A1I6D0M9</accession>
<dbReference type="PROSITE" id="PS01036">
    <property type="entry name" value="HSP70_3"/>
    <property type="match status" value="1"/>
</dbReference>
<organism evidence="14 15">
    <name type="scientific">Desulfoscipio geothermicus DSM 3669</name>
    <dbReference type="NCBI Taxonomy" id="1121426"/>
    <lineage>
        <taxon>Bacteria</taxon>
        <taxon>Bacillati</taxon>
        <taxon>Bacillota</taxon>
        <taxon>Clostridia</taxon>
        <taxon>Eubacteriales</taxon>
        <taxon>Desulfallaceae</taxon>
        <taxon>Desulfoscipio</taxon>
    </lineage>
</organism>
<dbReference type="PANTHER" id="PTHR19375">
    <property type="entry name" value="HEAT SHOCK PROTEIN 70KDA"/>
    <property type="match status" value="1"/>
</dbReference>
<dbReference type="SUPFAM" id="SSF100920">
    <property type="entry name" value="Heat shock protein 70kD (HSP70), peptide-binding domain"/>
    <property type="match status" value="1"/>
</dbReference>
<dbReference type="Proteomes" id="UP000199584">
    <property type="component" value="Unassembled WGS sequence"/>
</dbReference>
<gene>
    <name evidence="14" type="ORF">SAMN05660706_10417</name>
</gene>
<dbReference type="InterPro" id="IPR043129">
    <property type="entry name" value="ATPase_NBD"/>
</dbReference>
<evidence type="ECO:0000313" key="15">
    <source>
        <dbReference type="Proteomes" id="UP000199584"/>
    </source>
</evidence>
<evidence type="ECO:0000256" key="11">
    <source>
        <dbReference type="ARBA" id="ARBA00030945"/>
    </source>
</evidence>
<evidence type="ECO:0000256" key="5">
    <source>
        <dbReference type="ARBA" id="ARBA00022553"/>
    </source>
</evidence>
<evidence type="ECO:0000256" key="2">
    <source>
        <dbReference type="ARBA" id="ARBA00007381"/>
    </source>
</evidence>
<dbReference type="OrthoDB" id="9766019at2"/>
<keyword evidence="5" id="KW-0597">Phosphoprotein</keyword>
<evidence type="ECO:0000256" key="7">
    <source>
        <dbReference type="ARBA" id="ARBA00022840"/>
    </source>
</evidence>
<dbReference type="InterPro" id="IPR029047">
    <property type="entry name" value="HSP70_peptide-bd_sf"/>
</dbReference>
<evidence type="ECO:0000256" key="3">
    <source>
        <dbReference type="ARBA" id="ARBA00014415"/>
    </source>
</evidence>
<dbReference type="RefSeq" id="WP_092482033.1">
    <property type="nucleotide sequence ID" value="NZ_FOYM01000004.1"/>
</dbReference>
<evidence type="ECO:0000256" key="1">
    <source>
        <dbReference type="ARBA" id="ARBA00002290"/>
    </source>
</evidence>
<reference evidence="15" key="1">
    <citation type="submission" date="2016-10" db="EMBL/GenBank/DDBJ databases">
        <authorList>
            <person name="Varghese N."/>
            <person name="Submissions S."/>
        </authorList>
    </citation>
    <scope>NUCLEOTIDE SEQUENCE [LARGE SCALE GENOMIC DNA]</scope>
    <source>
        <strain evidence="15">DSM 3669</strain>
    </source>
</reference>
<dbReference type="Gene3D" id="3.30.420.40">
    <property type="match status" value="2"/>
</dbReference>
<evidence type="ECO:0000256" key="6">
    <source>
        <dbReference type="ARBA" id="ARBA00022741"/>
    </source>
</evidence>
<dbReference type="FunFam" id="3.30.420.40:FF:000071">
    <property type="entry name" value="Molecular chaperone DnaK"/>
    <property type="match status" value="1"/>
</dbReference>
<dbReference type="InterPro" id="IPR018181">
    <property type="entry name" value="Heat_shock_70_CS"/>
</dbReference>
<evidence type="ECO:0000256" key="9">
    <source>
        <dbReference type="ARBA" id="ARBA00023186"/>
    </source>
</evidence>